<evidence type="ECO:0000313" key="2">
    <source>
        <dbReference type="Proteomes" id="UP000199627"/>
    </source>
</evidence>
<sequence length="382" mass="43595">MVLNGFIIYIRSLKTMKRMRKFYFLSFVFLLIIFSCKDDGRIEGVEVESSFVNFDINAVPYAKLSTYAFFTGELKNLNPSSKVIPYEPASSLFTDYALKKRFIWMPQGTKATFDADDKTLNFPVGTVLIKSFYYNTIQPNNTTKILETRLMIRKSTGWIFAEYLWNDDQTEANLVTGTDFTSGSSKNITFKKDNGDIITTDYRIPSETECYACHKLDNKPVPIGVKPQNLNVSYNYPNGLKNQLQKLVDEGYLQSYPSNIVSTVNYKDTSKPLDIRLRSYLDINCAHCHQDNARCDYRAIRLSFSQTTNLAKLGVCILADEPIDPSLERIITPGNPNKSVMHFRLSSTNENNRMPLLGRTIVHDEGVELLKQWISSLNQTCP</sequence>
<name>A0A1H1BKM8_9FLAO</name>
<protein>
    <submittedName>
        <fullName evidence="1">Uncharacterized protein</fullName>
    </submittedName>
</protein>
<dbReference type="Proteomes" id="UP000199627">
    <property type="component" value="Unassembled WGS sequence"/>
</dbReference>
<dbReference type="AlphaFoldDB" id="A0A1H1BKM8"/>
<keyword evidence="2" id="KW-1185">Reference proteome</keyword>
<accession>A0A1H1BKM8</accession>
<proteinExistence type="predicted"/>
<dbReference type="STRING" id="311333.SAMN05421664_1914"/>
<dbReference type="EMBL" id="FNKL01000002">
    <property type="protein sequence ID" value="SDQ52511.1"/>
    <property type="molecule type" value="Genomic_DNA"/>
</dbReference>
<gene>
    <name evidence="1" type="ORF">SAMN05421664_1914</name>
</gene>
<organism evidence="1 2">
    <name type="scientific">Chryseobacterium soldanellicola</name>
    <dbReference type="NCBI Taxonomy" id="311333"/>
    <lineage>
        <taxon>Bacteria</taxon>
        <taxon>Pseudomonadati</taxon>
        <taxon>Bacteroidota</taxon>
        <taxon>Flavobacteriia</taxon>
        <taxon>Flavobacteriales</taxon>
        <taxon>Weeksellaceae</taxon>
        <taxon>Chryseobacterium group</taxon>
        <taxon>Chryseobacterium</taxon>
    </lineage>
</organism>
<evidence type="ECO:0000313" key="1">
    <source>
        <dbReference type="EMBL" id="SDQ52511.1"/>
    </source>
</evidence>
<reference evidence="2" key="1">
    <citation type="submission" date="2016-10" db="EMBL/GenBank/DDBJ databases">
        <authorList>
            <person name="Varghese N."/>
            <person name="Submissions S."/>
        </authorList>
    </citation>
    <scope>NUCLEOTIDE SEQUENCE [LARGE SCALE GENOMIC DNA]</scope>
    <source>
        <strain evidence="2">DSM 17072</strain>
    </source>
</reference>